<dbReference type="InterPro" id="IPR039425">
    <property type="entry name" value="RNA_pol_sigma-70-like"/>
</dbReference>
<dbReference type="Proteomes" id="UP001596052">
    <property type="component" value="Unassembled WGS sequence"/>
</dbReference>
<evidence type="ECO:0000256" key="2">
    <source>
        <dbReference type="ARBA" id="ARBA00023015"/>
    </source>
</evidence>
<comment type="caution">
    <text evidence="7">The sequence shown here is derived from an EMBL/GenBank/DDBJ whole genome shotgun (WGS) entry which is preliminary data.</text>
</comment>
<comment type="similarity">
    <text evidence="1">Belongs to the sigma-70 factor family. ECF subfamily.</text>
</comment>
<dbReference type="EMBL" id="JBHSMQ010000007">
    <property type="protein sequence ID" value="MFC5456840.1"/>
    <property type="molecule type" value="Genomic_DNA"/>
</dbReference>
<keyword evidence="8" id="KW-1185">Reference proteome</keyword>
<proteinExistence type="inferred from homology"/>
<dbReference type="SUPFAM" id="SSF88659">
    <property type="entry name" value="Sigma3 and sigma4 domains of RNA polymerase sigma factors"/>
    <property type="match status" value="1"/>
</dbReference>
<dbReference type="InterPro" id="IPR013249">
    <property type="entry name" value="RNA_pol_sigma70_r4_t2"/>
</dbReference>
<dbReference type="InterPro" id="IPR036388">
    <property type="entry name" value="WH-like_DNA-bd_sf"/>
</dbReference>
<evidence type="ECO:0000256" key="3">
    <source>
        <dbReference type="ARBA" id="ARBA00023082"/>
    </source>
</evidence>
<evidence type="ECO:0000259" key="5">
    <source>
        <dbReference type="Pfam" id="PF04542"/>
    </source>
</evidence>
<dbReference type="PANTHER" id="PTHR43133">
    <property type="entry name" value="RNA POLYMERASE ECF-TYPE SIGMA FACTO"/>
    <property type="match status" value="1"/>
</dbReference>
<sequence>MSDSHDLFLETLQRYERPLIRYAHGYTGDLEDARDIVQDVFVKLSQHLATLDHERLAPWLFTVCRNRALDHQRKHQRLVVMETETLDLETSADPAPNDAMEQRETATALRELIETLPVRQREAVRLKFIAGLDYQQISAAMQTSIGNVGYLIHHGVAALKTKWQAHDQPVQAVKLKHAIA</sequence>
<dbReference type="InterPro" id="IPR014284">
    <property type="entry name" value="RNA_pol_sigma-70_dom"/>
</dbReference>
<dbReference type="Pfam" id="PF04542">
    <property type="entry name" value="Sigma70_r2"/>
    <property type="match status" value="1"/>
</dbReference>
<dbReference type="PANTHER" id="PTHR43133:SF51">
    <property type="entry name" value="RNA POLYMERASE SIGMA FACTOR"/>
    <property type="match status" value="1"/>
</dbReference>
<dbReference type="InterPro" id="IPR007627">
    <property type="entry name" value="RNA_pol_sigma70_r2"/>
</dbReference>
<evidence type="ECO:0000313" key="8">
    <source>
        <dbReference type="Proteomes" id="UP001596052"/>
    </source>
</evidence>
<dbReference type="Gene3D" id="1.10.10.10">
    <property type="entry name" value="Winged helix-like DNA-binding domain superfamily/Winged helix DNA-binding domain"/>
    <property type="match status" value="1"/>
</dbReference>
<evidence type="ECO:0000313" key="7">
    <source>
        <dbReference type="EMBL" id="MFC5456840.1"/>
    </source>
</evidence>
<dbReference type="Gene3D" id="1.10.1740.10">
    <property type="match status" value="1"/>
</dbReference>
<feature type="domain" description="RNA polymerase sigma-70 region 2" evidence="5">
    <location>
        <begin position="13"/>
        <end position="77"/>
    </location>
</feature>
<evidence type="ECO:0000256" key="1">
    <source>
        <dbReference type="ARBA" id="ARBA00010641"/>
    </source>
</evidence>
<keyword evidence="4" id="KW-0804">Transcription</keyword>
<feature type="domain" description="RNA polymerase sigma factor 70 region 4 type 2" evidence="6">
    <location>
        <begin position="108"/>
        <end position="159"/>
    </location>
</feature>
<keyword evidence="2" id="KW-0805">Transcription regulation</keyword>
<reference evidence="8" key="1">
    <citation type="journal article" date="2019" name="Int. J. Syst. Evol. Microbiol.">
        <title>The Global Catalogue of Microorganisms (GCM) 10K type strain sequencing project: providing services to taxonomists for standard genome sequencing and annotation.</title>
        <authorList>
            <consortium name="The Broad Institute Genomics Platform"/>
            <consortium name="The Broad Institute Genome Sequencing Center for Infectious Disease"/>
            <person name="Wu L."/>
            <person name="Ma J."/>
        </authorList>
    </citation>
    <scope>NUCLEOTIDE SEQUENCE [LARGE SCALE GENOMIC DNA]</scope>
    <source>
        <strain evidence="8">CGMCC 4.1469</strain>
    </source>
</reference>
<organism evidence="7 8">
    <name type="scientific">Prosthecobacter fluviatilis</name>
    <dbReference type="NCBI Taxonomy" id="445931"/>
    <lineage>
        <taxon>Bacteria</taxon>
        <taxon>Pseudomonadati</taxon>
        <taxon>Verrucomicrobiota</taxon>
        <taxon>Verrucomicrobiia</taxon>
        <taxon>Verrucomicrobiales</taxon>
        <taxon>Verrucomicrobiaceae</taxon>
        <taxon>Prosthecobacter</taxon>
    </lineage>
</organism>
<dbReference type="RefSeq" id="WP_377169503.1">
    <property type="nucleotide sequence ID" value="NZ_JBHSMQ010000007.1"/>
</dbReference>
<evidence type="ECO:0000256" key="4">
    <source>
        <dbReference type="ARBA" id="ARBA00023163"/>
    </source>
</evidence>
<dbReference type="InterPro" id="IPR013324">
    <property type="entry name" value="RNA_pol_sigma_r3/r4-like"/>
</dbReference>
<dbReference type="InterPro" id="IPR013325">
    <property type="entry name" value="RNA_pol_sigma_r2"/>
</dbReference>
<dbReference type="Pfam" id="PF08281">
    <property type="entry name" value="Sigma70_r4_2"/>
    <property type="match status" value="1"/>
</dbReference>
<protein>
    <submittedName>
        <fullName evidence="7">RNA polymerase sigma factor</fullName>
    </submittedName>
</protein>
<gene>
    <name evidence="7" type="ORF">ACFQDI_18380</name>
</gene>
<accession>A0ABW0KTX7</accession>
<dbReference type="NCBIfam" id="TIGR02937">
    <property type="entry name" value="sigma70-ECF"/>
    <property type="match status" value="1"/>
</dbReference>
<keyword evidence="3" id="KW-0731">Sigma factor</keyword>
<evidence type="ECO:0000259" key="6">
    <source>
        <dbReference type="Pfam" id="PF08281"/>
    </source>
</evidence>
<name>A0ABW0KTX7_9BACT</name>
<dbReference type="SUPFAM" id="SSF88946">
    <property type="entry name" value="Sigma2 domain of RNA polymerase sigma factors"/>
    <property type="match status" value="1"/>
</dbReference>